<evidence type="ECO:0000313" key="7">
    <source>
        <dbReference type="Proteomes" id="UP000035050"/>
    </source>
</evidence>
<dbReference type="RefSeq" id="WP_046290760.1">
    <property type="nucleotide sequence ID" value="NZ_CP011253.3"/>
</dbReference>
<dbReference type="CDD" id="cd16841">
    <property type="entry name" value="RraA_family"/>
    <property type="match status" value="1"/>
</dbReference>
<accession>A0A0E3YBU9</accession>
<dbReference type="AlphaFoldDB" id="A0A0E3YBU9"/>
<dbReference type="OrthoDB" id="8717144at2"/>
<feature type="binding site" evidence="5">
    <location>
        <position position="127"/>
    </location>
    <ligand>
        <name>Mg(2+)</name>
        <dbReference type="ChEBI" id="CHEBI:18420"/>
    </ligand>
</feature>
<dbReference type="PANTHER" id="PTHR33254">
    <property type="entry name" value="4-HYDROXY-4-METHYL-2-OXOGLUTARATE ALDOLASE 3-RELATED"/>
    <property type="match status" value="1"/>
</dbReference>
<dbReference type="Pfam" id="PF03737">
    <property type="entry name" value="RraA-like"/>
    <property type="match status" value="1"/>
</dbReference>
<dbReference type="InterPro" id="IPR005493">
    <property type="entry name" value="RraA/RraA-like"/>
</dbReference>
<proteinExistence type="predicted"/>
<feature type="binding site" evidence="5">
    <location>
        <begin position="104"/>
        <end position="107"/>
    </location>
    <ligand>
        <name>substrate</name>
    </ligand>
</feature>
<keyword evidence="5" id="KW-0479">Metal-binding</keyword>
<dbReference type="SUPFAM" id="SSF89562">
    <property type="entry name" value="RraA-like"/>
    <property type="match status" value="1"/>
</dbReference>
<protein>
    <recommendedName>
        <fullName evidence="2">Putative 4-hydroxy-4-methyl-2-oxoglutarate aldolase</fullName>
    </recommendedName>
    <alternativeName>
        <fullName evidence="3">Regulator of ribonuclease activity homolog</fullName>
    </alternativeName>
    <alternativeName>
        <fullName evidence="4">RraA-like protein</fullName>
    </alternativeName>
</protein>
<dbReference type="KEGG" id="pox:MB84_08040"/>
<reference evidence="6" key="1">
    <citation type="submission" date="2016-06" db="EMBL/GenBank/DDBJ databases">
        <title>Pandoraea oxalativorans DSM 23570 Genome Sequencing.</title>
        <authorList>
            <person name="Ee R."/>
            <person name="Lim Y.-L."/>
            <person name="Yong D."/>
            <person name="Yin W.-F."/>
            <person name="Chan K.-G."/>
        </authorList>
    </citation>
    <scope>NUCLEOTIDE SEQUENCE</scope>
    <source>
        <strain evidence="6">DSM 23570</strain>
    </source>
</reference>
<evidence type="ECO:0000313" key="6">
    <source>
        <dbReference type="EMBL" id="AKC69441.1"/>
    </source>
</evidence>
<dbReference type="PATRIC" id="fig|573737.6.peg.2457"/>
<name>A0A0E3YBU9_9BURK</name>
<gene>
    <name evidence="6" type="ORF">MB84_08040</name>
</gene>
<keyword evidence="5" id="KW-0460">Magnesium</keyword>
<dbReference type="Proteomes" id="UP000035050">
    <property type="component" value="Chromosome"/>
</dbReference>
<evidence type="ECO:0000256" key="2">
    <source>
        <dbReference type="ARBA" id="ARBA00016549"/>
    </source>
</evidence>
<evidence type="ECO:0000256" key="5">
    <source>
        <dbReference type="PIRSR" id="PIRSR605493-1"/>
    </source>
</evidence>
<dbReference type="InterPro" id="IPR036704">
    <property type="entry name" value="RraA/RraA-like_sf"/>
</dbReference>
<dbReference type="PANTHER" id="PTHR33254:SF4">
    <property type="entry name" value="4-HYDROXY-4-METHYL-2-OXOGLUTARATE ALDOLASE 3-RELATED"/>
    <property type="match status" value="1"/>
</dbReference>
<comment type="cofactor">
    <cofactor evidence="5">
        <name>Mg(2+)</name>
        <dbReference type="ChEBI" id="CHEBI:18420"/>
    </cofactor>
</comment>
<keyword evidence="7" id="KW-1185">Reference proteome</keyword>
<organism evidence="6 7">
    <name type="scientific">Pandoraea oxalativorans</name>
    <dbReference type="NCBI Taxonomy" id="573737"/>
    <lineage>
        <taxon>Bacteria</taxon>
        <taxon>Pseudomonadati</taxon>
        <taxon>Pseudomonadota</taxon>
        <taxon>Betaproteobacteria</taxon>
        <taxon>Burkholderiales</taxon>
        <taxon>Burkholderiaceae</taxon>
        <taxon>Pandoraea</taxon>
    </lineage>
</organism>
<evidence type="ECO:0000256" key="4">
    <source>
        <dbReference type="ARBA" id="ARBA00030169"/>
    </source>
</evidence>
<dbReference type="HOGENOM" id="CLU_072626_3_2_4"/>
<evidence type="ECO:0000256" key="1">
    <source>
        <dbReference type="ARBA" id="ARBA00001968"/>
    </source>
</evidence>
<feature type="binding site" evidence="5">
    <location>
        <position position="126"/>
    </location>
    <ligand>
        <name>substrate</name>
    </ligand>
</feature>
<dbReference type="Gene3D" id="3.50.30.40">
    <property type="entry name" value="Ribonuclease E inhibitor RraA/RraA-like"/>
    <property type="match status" value="1"/>
</dbReference>
<dbReference type="GO" id="GO:0046872">
    <property type="term" value="F:metal ion binding"/>
    <property type="evidence" value="ECO:0007669"/>
    <property type="project" value="UniProtKB-KW"/>
</dbReference>
<comment type="cofactor">
    <cofactor evidence="1">
        <name>a divalent metal cation</name>
        <dbReference type="ChEBI" id="CHEBI:60240"/>
    </cofactor>
</comment>
<dbReference type="EMBL" id="CP011253">
    <property type="protein sequence ID" value="AKC69441.1"/>
    <property type="molecule type" value="Genomic_DNA"/>
</dbReference>
<sequence length="224" mass="23539">MSEHIDRFDPRETTQLDIRRLSPALVEAARQLPSATLHEAAGKVGALPAAIKPAAPSFRVCGSAVPVHAPGGDNLWLHRAIYAAAPGDVLVVSVADAYEYGYWGEVMSTAALVRQLGGLVIDACVRDGGLLEGIGFPVFARGLAIQGTGKDFGARGWINAPTRMGGVTVHPGDLIVGDEDGVVCIPHTSVETVIAASHARETAEADQLRRLKAGETTLAIFGWE</sequence>
<evidence type="ECO:0000256" key="3">
    <source>
        <dbReference type="ARBA" id="ARBA00029596"/>
    </source>
</evidence>